<dbReference type="RefSeq" id="XP_013342781.1">
    <property type="nucleotide sequence ID" value="XM_013487327.1"/>
</dbReference>
<dbReference type="GeneID" id="25369277"/>
<dbReference type="AlphaFoldDB" id="A0A074Y9I4"/>
<feature type="compositionally biased region" description="Basic and acidic residues" evidence="1">
    <location>
        <begin position="56"/>
        <end position="67"/>
    </location>
</feature>
<name>A0A074Y9I4_AURSE</name>
<feature type="region of interest" description="Disordered" evidence="1">
    <location>
        <begin position="44"/>
        <end position="109"/>
    </location>
</feature>
<sequence>MKLILLLSAAALATALPMSPPEKKYHYESEPCPLNESYCIQKMERRPPGVPPGDCGRGRHTLEDGKHTGKKERRPPGSCTVRSHPPSNKEPTGETEEMGVGAINEEVEA</sequence>
<dbReference type="HOGENOM" id="CLU_2183436_0_0_1"/>
<evidence type="ECO:0000313" key="3">
    <source>
        <dbReference type="EMBL" id="KEQ94438.1"/>
    </source>
</evidence>
<keyword evidence="4" id="KW-1185">Reference proteome</keyword>
<dbReference type="Proteomes" id="UP000030641">
    <property type="component" value="Unassembled WGS sequence"/>
</dbReference>
<protein>
    <submittedName>
        <fullName evidence="3">Uncharacterized protein</fullName>
    </submittedName>
</protein>
<feature type="chain" id="PRO_5013175593" evidence="2">
    <location>
        <begin position="16"/>
        <end position="109"/>
    </location>
</feature>
<feature type="signal peptide" evidence="2">
    <location>
        <begin position="1"/>
        <end position="15"/>
    </location>
</feature>
<evidence type="ECO:0000256" key="1">
    <source>
        <dbReference type="SAM" id="MobiDB-lite"/>
    </source>
</evidence>
<evidence type="ECO:0000256" key="2">
    <source>
        <dbReference type="SAM" id="SignalP"/>
    </source>
</evidence>
<keyword evidence="2" id="KW-0732">Signal</keyword>
<dbReference type="EMBL" id="KL584762">
    <property type="protein sequence ID" value="KEQ94438.1"/>
    <property type="molecule type" value="Genomic_DNA"/>
</dbReference>
<dbReference type="InParanoid" id="A0A074Y9I4"/>
<accession>A0A074Y9I4</accession>
<proteinExistence type="predicted"/>
<evidence type="ECO:0000313" key="4">
    <source>
        <dbReference type="Proteomes" id="UP000030641"/>
    </source>
</evidence>
<organism evidence="3 4">
    <name type="scientific">Aureobasidium subglaciale (strain EXF-2481)</name>
    <name type="common">Aureobasidium pullulans var. subglaciale</name>
    <dbReference type="NCBI Taxonomy" id="1043005"/>
    <lineage>
        <taxon>Eukaryota</taxon>
        <taxon>Fungi</taxon>
        <taxon>Dikarya</taxon>
        <taxon>Ascomycota</taxon>
        <taxon>Pezizomycotina</taxon>
        <taxon>Dothideomycetes</taxon>
        <taxon>Dothideomycetidae</taxon>
        <taxon>Dothideales</taxon>
        <taxon>Saccotheciaceae</taxon>
        <taxon>Aureobasidium</taxon>
    </lineage>
</organism>
<dbReference type="OrthoDB" id="10291065at2759"/>
<gene>
    <name evidence="3" type="ORF">AUEXF2481DRAFT_5925</name>
</gene>
<reference evidence="3 4" key="1">
    <citation type="journal article" date="2014" name="BMC Genomics">
        <title>Genome sequencing of four Aureobasidium pullulans varieties: biotechnological potential, stress tolerance, and description of new species.</title>
        <authorList>
            <person name="Gostin Ar C."/>
            <person name="Ohm R.A."/>
            <person name="Kogej T."/>
            <person name="Sonjak S."/>
            <person name="Turk M."/>
            <person name="Zajc J."/>
            <person name="Zalar P."/>
            <person name="Grube M."/>
            <person name="Sun H."/>
            <person name="Han J."/>
            <person name="Sharma A."/>
            <person name="Chiniquy J."/>
            <person name="Ngan C.Y."/>
            <person name="Lipzen A."/>
            <person name="Barry K."/>
            <person name="Grigoriev I.V."/>
            <person name="Gunde-Cimerman N."/>
        </authorList>
    </citation>
    <scope>NUCLEOTIDE SEQUENCE [LARGE SCALE GENOMIC DNA]</scope>
    <source>
        <strain evidence="3 4">EXF-2481</strain>
    </source>
</reference>